<evidence type="ECO:0000313" key="8">
    <source>
        <dbReference type="Proteomes" id="UP000218811"/>
    </source>
</evidence>
<evidence type="ECO:0000256" key="5">
    <source>
        <dbReference type="ARBA" id="ARBA00023242"/>
    </source>
</evidence>
<evidence type="ECO:0000256" key="6">
    <source>
        <dbReference type="SAM" id="MobiDB-lite"/>
    </source>
</evidence>
<feature type="region of interest" description="Disordered" evidence="6">
    <location>
        <begin position="734"/>
        <end position="754"/>
    </location>
</feature>
<evidence type="ECO:0000313" key="7">
    <source>
        <dbReference type="EMBL" id="PCH37509.1"/>
    </source>
</evidence>
<dbReference type="Pfam" id="PF04855">
    <property type="entry name" value="SNF5"/>
    <property type="match status" value="1"/>
</dbReference>
<feature type="compositionally biased region" description="Low complexity" evidence="6">
    <location>
        <begin position="1045"/>
        <end position="1054"/>
    </location>
</feature>
<feature type="compositionally biased region" description="Polar residues" evidence="6">
    <location>
        <begin position="1282"/>
        <end position="1291"/>
    </location>
</feature>
<dbReference type="GO" id="GO:0000228">
    <property type="term" value="C:nuclear chromosome"/>
    <property type="evidence" value="ECO:0007669"/>
    <property type="project" value="InterPro"/>
</dbReference>
<dbReference type="STRING" id="742152.A0A2H3JFI3"/>
<feature type="region of interest" description="Disordered" evidence="6">
    <location>
        <begin position="1"/>
        <end position="234"/>
    </location>
</feature>
<keyword evidence="8" id="KW-1185">Reference proteome</keyword>
<gene>
    <name evidence="7" type="ORF">WOLCODRAFT_128494</name>
</gene>
<feature type="compositionally biased region" description="Low complexity" evidence="6">
    <location>
        <begin position="15"/>
        <end position="30"/>
    </location>
</feature>
<sequence>MPGQLGSQGQGQGQNQGQSQAQGQSPSVPQMPSHPFHSSQNLHMMPPPSSIPPRPPTASSHRSQQSGQFSMGAPSPRPGTSGGSIPASSPRPPTNALPNVSTPGPVPIQPRPLGESPVPVTRPGTSMSMSAGMEPKTPSRPATASGFAHQMQQQQGQSGGFLNVNTAIAGPHAQGMKSPSGGFAPIAPAPNSPGSPTRGARRTAGDTPVFGQPSQPQQGQAQGQPQPQIPARPQTPRLSMSAMANVGGANGVGSPASLAGMGITGNVGPPNAAQNQMLSGMMSAGLLGGAGGGMMGPPVLPRSTSQTPMHHGDMSGMGAGMGMNGGASAGMVRQLSTGPIGLNPNFPGTPNGLAASPGQNGAVDPAVAARAMASLTNGMNMGLGAAGALGGMGALDMPIPQTPLQQQMRQPSQPPAASPFPNAASPGIPQSMSSMLAAPPSLSRMHSSTPDRKLPGDGAAPDDAATLPPSAGKPPANRAPTYTLPPLPSNVQMNPKVTRVSIVPLKDAAEKIPPLTEEEIENIKSWMKVDKEYDGYYRKMRERALKEIRETISTPRAWWEKDAVLEDGHPIRRRPDKFSLTGLNRHKEREFRERWKPGKREGFKPPRRLSLESAARPEQLVPIRLEFDVEHHKMRDTFVWNLNDPVITPEIFAQSVVEDYGLSQSYHAVITKAIQDQLSDFKAHSATFGEDGILHISSDHDEIQSGTLNEEEAEWWEAWRKKVHSGFFSKRTTSSSEAQSRKRRKLIKEEATERSAVSSVPTDVSLPVHEFESNEESLPEEMRILVKLDIIVGPWKLEDQFEWNLDNNDPTPEQFAEIYARDLGLVGEFTTAIAHSIREQVQIYQKSLFLVGHPSDGSAVQDDDLRMSLLPSLTTAARSMDQVGAFTPILSYLSDSDIERNEKEREKELNRRRRKTTRGRRGIALPDREPPKTFRTPAIGFPEVDRDTLAIANAVNAPTSRRAAAAAASLTIANMVASENGTVLLPTAQPTPLVPVTPVISKEKKPKGLFKAPSYPPNVLRPRAQLKGPTPSTAADISTLPPPLEGDLPLPSSSGAPDSKGARVVLTAKRVKELEREAKEKEYADGQHANMINGVWHCSNCGCPESIAVGRRKGPLGDKSQCGTCGKFWHRHRRPRPVEYNSNAEFHLNLMREAEQARVAAKRRRPPASAVDEPPQAPTDDNDMEADSSARSRPDVWVDIPPNSRSATTPRSGDRQPSPVSATSSASESPLASRVSRTNGIGHASSAPPDPPPQTSESTGQADAAAPPVASPPPPRPSVPPNSGSQPSVPQWLQDAMREMQNRYPDDLFEVFLRRQPTPEWRLKCLDCPGKLYTPGPGDTLLNYEVHLKNRQHRQRVAARVGGGSG</sequence>
<reference evidence="7 8" key="1">
    <citation type="journal article" date="2012" name="Science">
        <title>The Paleozoic origin of enzymatic lignin decomposition reconstructed from 31 fungal genomes.</title>
        <authorList>
            <person name="Floudas D."/>
            <person name="Binder M."/>
            <person name="Riley R."/>
            <person name="Barry K."/>
            <person name="Blanchette R.A."/>
            <person name="Henrissat B."/>
            <person name="Martinez A.T."/>
            <person name="Otillar R."/>
            <person name="Spatafora J.W."/>
            <person name="Yadav J.S."/>
            <person name="Aerts A."/>
            <person name="Benoit I."/>
            <person name="Boyd A."/>
            <person name="Carlson A."/>
            <person name="Copeland A."/>
            <person name="Coutinho P.M."/>
            <person name="de Vries R.P."/>
            <person name="Ferreira P."/>
            <person name="Findley K."/>
            <person name="Foster B."/>
            <person name="Gaskell J."/>
            <person name="Glotzer D."/>
            <person name="Gorecki P."/>
            <person name="Heitman J."/>
            <person name="Hesse C."/>
            <person name="Hori C."/>
            <person name="Igarashi K."/>
            <person name="Jurgens J.A."/>
            <person name="Kallen N."/>
            <person name="Kersten P."/>
            <person name="Kohler A."/>
            <person name="Kuees U."/>
            <person name="Kumar T.K.A."/>
            <person name="Kuo A."/>
            <person name="LaButti K."/>
            <person name="Larrondo L.F."/>
            <person name="Lindquist E."/>
            <person name="Ling A."/>
            <person name="Lombard V."/>
            <person name="Lucas S."/>
            <person name="Lundell T."/>
            <person name="Martin R."/>
            <person name="McLaughlin D.J."/>
            <person name="Morgenstern I."/>
            <person name="Morin E."/>
            <person name="Murat C."/>
            <person name="Nagy L.G."/>
            <person name="Nolan M."/>
            <person name="Ohm R.A."/>
            <person name="Patyshakuliyeva A."/>
            <person name="Rokas A."/>
            <person name="Ruiz-Duenas F.J."/>
            <person name="Sabat G."/>
            <person name="Salamov A."/>
            <person name="Samejima M."/>
            <person name="Schmutz J."/>
            <person name="Slot J.C."/>
            <person name="St John F."/>
            <person name="Stenlid J."/>
            <person name="Sun H."/>
            <person name="Sun S."/>
            <person name="Syed K."/>
            <person name="Tsang A."/>
            <person name="Wiebenga A."/>
            <person name="Young D."/>
            <person name="Pisabarro A."/>
            <person name="Eastwood D.C."/>
            <person name="Martin F."/>
            <person name="Cullen D."/>
            <person name="Grigoriev I.V."/>
            <person name="Hibbett D.S."/>
        </authorList>
    </citation>
    <scope>NUCLEOTIDE SEQUENCE [LARGE SCALE GENOMIC DNA]</scope>
    <source>
        <strain evidence="7 8">MD-104</strain>
    </source>
</reference>
<dbReference type="PANTHER" id="PTHR10019">
    <property type="entry name" value="SNF5"/>
    <property type="match status" value="1"/>
</dbReference>
<feature type="region of interest" description="Disordered" evidence="6">
    <location>
        <begin position="1007"/>
        <end position="1061"/>
    </location>
</feature>
<dbReference type="InterPro" id="IPR006939">
    <property type="entry name" value="SNF5"/>
</dbReference>
<feature type="compositionally biased region" description="Basic and acidic residues" evidence="6">
    <location>
        <begin position="900"/>
        <end position="909"/>
    </location>
</feature>
<dbReference type="GO" id="GO:0006338">
    <property type="term" value="P:chromatin remodeling"/>
    <property type="evidence" value="ECO:0007669"/>
    <property type="project" value="InterPro"/>
</dbReference>
<dbReference type="Proteomes" id="UP000218811">
    <property type="component" value="Unassembled WGS sequence"/>
</dbReference>
<proteinExistence type="inferred from homology"/>
<evidence type="ECO:0000256" key="1">
    <source>
        <dbReference type="ARBA" id="ARBA00004123"/>
    </source>
</evidence>
<comment type="similarity">
    <text evidence="2">Belongs to the SNF5 family.</text>
</comment>
<keyword evidence="4" id="KW-0804">Transcription</keyword>
<feature type="compositionally biased region" description="Low complexity" evidence="6">
    <location>
        <begin position="211"/>
        <end position="234"/>
    </location>
</feature>
<evidence type="ECO:0000256" key="3">
    <source>
        <dbReference type="ARBA" id="ARBA00023015"/>
    </source>
</evidence>
<comment type="subcellular location">
    <subcellularLocation>
        <location evidence="1">Nucleus</location>
    </subcellularLocation>
</comment>
<dbReference type="EMBL" id="KB467931">
    <property type="protein sequence ID" value="PCH37509.1"/>
    <property type="molecule type" value="Genomic_DNA"/>
</dbReference>
<keyword evidence="3" id="KW-0805">Transcription regulation</keyword>
<evidence type="ECO:0000256" key="2">
    <source>
        <dbReference type="ARBA" id="ARBA00010239"/>
    </source>
</evidence>
<accession>A0A2H3JFI3</accession>
<keyword evidence="5" id="KW-0539">Nucleus</keyword>
<evidence type="ECO:0000256" key="4">
    <source>
        <dbReference type="ARBA" id="ARBA00023163"/>
    </source>
</evidence>
<feature type="compositionally biased region" description="Low complexity" evidence="6">
    <location>
        <begin position="1217"/>
        <end position="1236"/>
    </location>
</feature>
<feature type="compositionally biased region" description="Low complexity" evidence="6">
    <location>
        <begin position="456"/>
        <end position="469"/>
    </location>
</feature>
<dbReference type="OMA" id="PEIFASH"/>
<feature type="compositionally biased region" description="Basic residues" evidence="6">
    <location>
        <begin position="910"/>
        <end position="921"/>
    </location>
</feature>
<feature type="compositionally biased region" description="Pro residues" evidence="6">
    <location>
        <begin position="1269"/>
        <end position="1280"/>
    </location>
</feature>
<organism evidence="7 8">
    <name type="scientific">Wolfiporia cocos (strain MD-104)</name>
    <name type="common">Brown rot fungus</name>
    <dbReference type="NCBI Taxonomy" id="742152"/>
    <lineage>
        <taxon>Eukaryota</taxon>
        <taxon>Fungi</taxon>
        <taxon>Dikarya</taxon>
        <taxon>Basidiomycota</taxon>
        <taxon>Agaricomycotina</taxon>
        <taxon>Agaricomycetes</taxon>
        <taxon>Polyporales</taxon>
        <taxon>Phaeolaceae</taxon>
        <taxon>Wolfiporia</taxon>
    </lineage>
</organism>
<feature type="compositionally biased region" description="Gly residues" evidence="6">
    <location>
        <begin position="1"/>
        <end position="14"/>
    </location>
</feature>
<name>A0A2H3JFI3_WOLCO</name>
<feature type="region of interest" description="Disordered" evidence="6">
    <location>
        <begin position="404"/>
        <end position="490"/>
    </location>
</feature>
<dbReference type="OrthoDB" id="515064at2759"/>
<feature type="region of interest" description="Disordered" evidence="6">
    <location>
        <begin position="900"/>
        <end position="937"/>
    </location>
</feature>
<feature type="compositionally biased region" description="Pro residues" evidence="6">
    <location>
        <begin position="45"/>
        <end position="56"/>
    </location>
</feature>
<feature type="region of interest" description="Disordered" evidence="6">
    <location>
        <begin position="1157"/>
        <end position="1294"/>
    </location>
</feature>
<protein>
    <submittedName>
        <fullName evidence="7">SNF5-domain-containing protein</fullName>
    </submittedName>
</protein>